<feature type="transmembrane region" description="Helical" evidence="2">
    <location>
        <begin position="273"/>
        <end position="298"/>
    </location>
</feature>
<evidence type="ECO:0000259" key="3">
    <source>
        <dbReference type="PROSITE" id="PS50011"/>
    </source>
</evidence>
<dbReference type="AlphaFoldDB" id="A0A1G5KGX0"/>
<dbReference type="InterPro" id="IPR017441">
    <property type="entry name" value="Protein_kinase_ATP_BS"/>
</dbReference>
<organism evidence="4 5">
    <name type="scientific">Alkaliphilus peptidifermentans DSM 18978</name>
    <dbReference type="NCBI Taxonomy" id="1120976"/>
    <lineage>
        <taxon>Bacteria</taxon>
        <taxon>Bacillati</taxon>
        <taxon>Bacillota</taxon>
        <taxon>Clostridia</taxon>
        <taxon>Peptostreptococcales</taxon>
        <taxon>Natronincolaceae</taxon>
        <taxon>Alkaliphilus</taxon>
    </lineage>
</organism>
<keyword evidence="4" id="KW-0723">Serine/threonine-protein kinase</keyword>
<gene>
    <name evidence="4" type="ORF">SAMN03080606_03484</name>
</gene>
<keyword evidence="2" id="KW-1133">Transmembrane helix</keyword>
<dbReference type="SUPFAM" id="SSF56112">
    <property type="entry name" value="Protein kinase-like (PK-like)"/>
    <property type="match status" value="1"/>
</dbReference>
<keyword evidence="4" id="KW-0808">Transferase</keyword>
<dbReference type="RefSeq" id="WP_091546065.1">
    <property type="nucleotide sequence ID" value="NZ_FMUS01000027.1"/>
</dbReference>
<keyword evidence="1" id="KW-0067">ATP-binding</keyword>
<dbReference type="GO" id="GO:0004674">
    <property type="term" value="F:protein serine/threonine kinase activity"/>
    <property type="evidence" value="ECO:0007669"/>
    <property type="project" value="UniProtKB-KW"/>
</dbReference>
<protein>
    <submittedName>
        <fullName evidence="4">Serine/threonine protein kinase</fullName>
    </submittedName>
</protein>
<dbReference type="Proteomes" id="UP000198636">
    <property type="component" value="Unassembled WGS sequence"/>
</dbReference>
<dbReference type="Gene3D" id="1.10.510.10">
    <property type="entry name" value="Transferase(Phosphotransferase) domain 1"/>
    <property type="match status" value="1"/>
</dbReference>
<keyword evidence="4" id="KW-0418">Kinase</keyword>
<proteinExistence type="predicted"/>
<dbReference type="Pfam" id="PF00069">
    <property type="entry name" value="Pkinase"/>
    <property type="match status" value="1"/>
</dbReference>
<dbReference type="InterPro" id="IPR000719">
    <property type="entry name" value="Prot_kinase_dom"/>
</dbReference>
<accession>A0A1G5KGX0</accession>
<sequence length="301" mass="34660">MLALQKPIVGKWSSKKYKPLRQLGSGGTAKVFLVRNMEDQKLYAMKISQDSLSINREYQLLKKLHYMDFVVDVHDIDDLIIKNEIWNYLILEYIPGVNLKDYLLRSPLPVDTILGIIMILLEEIEEVHNLGYILGDLKLENLMMDEKNKKIRLIDLGGVVEIGGNIKEYTPAYDRAAWRCGERKAEASYDLFTILMILTRLIIGEKIDPLNGIKKVVSKINDKRISVELKSFLINSYKSQNLSIEGMKKSIRALYRVEGNRSRMEKELKRSKFINITFIASGVFLLSTFLLIAVIFIIDKL</sequence>
<keyword evidence="2" id="KW-0812">Transmembrane</keyword>
<dbReference type="EMBL" id="FMUS01000027">
    <property type="protein sequence ID" value="SCY99852.1"/>
    <property type="molecule type" value="Genomic_DNA"/>
</dbReference>
<dbReference type="PANTHER" id="PTHR44167">
    <property type="entry name" value="OVARIAN-SPECIFIC SERINE/THREONINE-PROTEIN KINASE LOK-RELATED"/>
    <property type="match status" value="1"/>
</dbReference>
<dbReference type="GO" id="GO:0005524">
    <property type="term" value="F:ATP binding"/>
    <property type="evidence" value="ECO:0007669"/>
    <property type="project" value="UniProtKB-UniRule"/>
</dbReference>
<evidence type="ECO:0000256" key="2">
    <source>
        <dbReference type="SAM" id="Phobius"/>
    </source>
</evidence>
<feature type="binding site" evidence="1">
    <location>
        <position position="46"/>
    </location>
    <ligand>
        <name>ATP</name>
        <dbReference type="ChEBI" id="CHEBI:30616"/>
    </ligand>
</feature>
<dbReference type="InterPro" id="IPR011009">
    <property type="entry name" value="Kinase-like_dom_sf"/>
</dbReference>
<keyword evidence="2" id="KW-0472">Membrane</keyword>
<dbReference type="PANTHER" id="PTHR44167:SF24">
    <property type="entry name" value="SERINE_THREONINE-PROTEIN KINASE CHK2"/>
    <property type="match status" value="1"/>
</dbReference>
<reference evidence="4 5" key="1">
    <citation type="submission" date="2016-10" db="EMBL/GenBank/DDBJ databases">
        <authorList>
            <person name="de Groot N.N."/>
        </authorList>
    </citation>
    <scope>NUCLEOTIDE SEQUENCE [LARGE SCALE GENOMIC DNA]</scope>
    <source>
        <strain evidence="4 5">DSM 18978</strain>
    </source>
</reference>
<feature type="domain" description="Protein kinase" evidence="3">
    <location>
        <begin position="17"/>
        <end position="274"/>
    </location>
</feature>
<dbReference type="PROSITE" id="PS50011">
    <property type="entry name" value="PROTEIN_KINASE_DOM"/>
    <property type="match status" value="1"/>
</dbReference>
<keyword evidence="5" id="KW-1185">Reference proteome</keyword>
<evidence type="ECO:0000313" key="4">
    <source>
        <dbReference type="EMBL" id="SCY99852.1"/>
    </source>
</evidence>
<dbReference type="SMART" id="SM00220">
    <property type="entry name" value="S_TKc"/>
    <property type="match status" value="1"/>
</dbReference>
<dbReference type="OrthoDB" id="583109at2"/>
<keyword evidence="1" id="KW-0547">Nucleotide-binding</keyword>
<dbReference type="PROSITE" id="PS00107">
    <property type="entry name" value="PROTEIN_KINASE_ATP"/>
    <property type="match status" value="1"/>
</dbReference>
<evidence type="ECO:0000313" key="5">
    <source>
        <dbReference type="Proteomes" id="UP000198636"/>
    </source>
</evidence>
<name>A0A1G5KGX0_9FIRM</name>
<dbReference type="STRING" id="1120976.SAMN03080606_03484"/>
<evidence type="ECO:0000256" key="1">
    <source>
        <dbReference type="PROSITE-ProRule" id="PRU10141"/>
    </source>
</evidence>